<keyword evidence="1" id="KW-1133">Transmembrane helix</keyword>
<dbReference type="Proteomes" id="UP000295748">
    <property type="component" value="Chromosome"/>
</dbReference>
<feature type="transmembrane region" description="Helical" evidence="1">
    <location>
        <begin position="55"/>
        <end position="75"/>
    </location>
</feature>
<feature type="transmembrane region" description="Helical" evidence="1">
    <location>
        <begin position="87"/>
        <end position="104"/>
    </location>
</feature>
<feature type="transmembrane region" description="Helical" evidence="1">
    <location>
        <begin position="12"/>
        <end position="35"/>
    </location>
</feature>
<proteinExistence type="predicted"/>
<accession>A0ABX5STS0</accession>
<dbReference type="PANTHER" id="PTHR37314">
    <property type="entry name" value="SLR0142 PROTEIN"/>
    <property type="match status" value="1"/>
</dbReference>
<dbReference type="InterPro" id="IPR010699">
    <property type="entry name" value="DUF1275"/>
</dbReference>
<feature type="transmembrane region" description="Helical" evidence="1">
    <location>
        <begin position="190"/>
        <end position="208"/>
    </location>
</feature>
<protein>
    <submittedName>
        <fullName evidence="2">DUF1275 domain-containing protein</fullName>
    </submittedName>
</protein>
<sequence length="216" mass="22030">MVKSLTRRRLATASLLAAIAGYIDGFGFLYLGGYFVSFMSGNTTRASVDLSTASLPAAASALLLIGCFVAGAMAGTAMPRGHGRGPVRVLAMVLTLVCVAAAVAAGEWRWAAGGVLAFAMGAMNTVFAQDGDIPFGVTYMTGALVKLGQGLVRAARGEQHTGWQRQLLMWASIACGAVLGAAALGWLGAAALWVVAAVLVVMLAVPALRRSLGSVA</sequence>
<dbReference type="RefSeq" id="WP_135065703.1">
    <property type="nucleotide sequence ID" value="NZ_CP038266.1"/>
</dbReference>
<keyword evidence="1" id="KW-0472">Membrane</keyword>
<evidence type="ECO:0000313" key="2">
    <source>
        <dbReference type="EMBL" id="QBR88567.1"/>
    </source>
</evidence>
<keyword evidence="3" id="KW-1185">Reference proteome</keyword>
<evidence type="ECO:0000256" key="1">
    <source>
        <dbReference type="SAM" id="Phobius"/>
    </source>
</evidence>
<dbReference type="PANTHER" id="PTHR37314:SF4">
    <property type="entry name" value="UPF0700 TRANSMEMBRANE PROTEIN YOAK"/>
    <property type="match status" value="1"/>
</dbReference>
<organism evidence="2 3">
    <name type="scientific">Microbacterium wangchenii</name>
    <dbReference type="NCBI Taxonomy" id="2541726"/>
    <lineage>
        <taxon>Bacteria</taxon>
        <taxon>Bacillati</taxon>
        <taxon>Actinomycetota</taxon>
        <taxon>Actinomycetes</taxon>
        <taxon>Micrococcales</taxon>
        <taxon>Microbacteriaceae</taxon>
        <taxon>Microbacterium</taxon>
    </lineage>
</organism>
<gene>
    <name evidence="2" type="ORF">E4K62_07645</name>
</gene>
<dbReference type="Pfam" id="PF06912">
    <property type="entry name" value="DUF1275"/>
    <property type="match status" value="1"/>
</dbReference>
<reference evidence="2 3" key="1">
    <citation type="submission" date="2019-03" db="EMBL/GenBank/DDBJ databases">
        <authorList>
            <person name="Dong K."/>
        </authorList>
    </citation>
    <scope>NUCLEOTIDE SEQUENCE [LARGE SCALE GENOMIC DNA]</scope>
    <source>
        <strain evidence="3">dk512</strain>
    </source>
</reference>
<evidence type="ECO:0000313" key="3">
    <source>
        <dbReference type="Proteomes" id="UP000295748"/>
    </source>
</evidence>
<feature type="transmembrane region" description="Helical" evidence="1">
    <location>
        <begin position="167"/>
        <end position="184"/>
    </location>
</feature>
<keyword evidence="1" id="KW-0812">Transmembrane</keyword>
<name>A0ABX5STS0_9MICO</name>
<dbReference type="EMBL" id="CP038266">
    <property type="protein sequence ID" value="QBR88567.1"/>
    <property type="molecule type" value="Genomic_DNA"/>
</dbReference>